<evidence type="ECO:0000313" key="2">
    <source>
        <dbReference type="Proteomes" id="UP000262882"/>
    </source>
</evidence>
<accession>A0A372GFK3</accession>
<dbReference type="AlphaFoldDB" id="A0A372GFK3"/>
<protein>
    <submittedName>
        <fullName evidence="1">VWA domain-containing protein</fullName>
    </submittedName>
</protein>
<comment type="caution">
    <text evidence="1">The sequence shown here is derived from an EMBL/GenBank/DDBJ whole genome shotgun (WGS) entry which is preliminary data.</text>
</comment>
<proteinExistence type="predicted"/>
<dbReference type="InterPro" id="IPR036465">
    <property type="entry name" value="vWFA_dom_sf"/>
</dbReference>
<keyword evidence="2" id="KW-1185">Reference proteome</keyword>
<dbReference type="EMBL" id="QVNQ01000005">
    <property type="protein sequence ID" value="RFS84148.1"/>
    <property type="molecule type" value="Genomic_DNA"/>
</dbReference>
<dbReference type="SUPFAM" id="SSF53300">
    <property type="entry name" value="vWA-like"/>
    <property type="match status" value="1"/>
</dbReference>
<dbReference type="Proteomes" id="UP000262882">
    <property type="component" value="Unassembled WGS sequence"/>
</dbReference>
<dbReference type="Gene3D" id="3.40.50.410">
    <property type="entry name" value="von Willebrand factor, type A domain"/>
    <property type="match status" value="1"/>
</dbReference>
<gene>
    <name evidence="1" type="ORF">D0T12_18495</name>
</gene>
<evidence type="ECO:0000313" key="1">
    <source>
        <dbReference type="EMBL" id="RFS84148.1"/>
    </source>
</evidence>
<reference evidence="1 2" key="1">
    <citation type="submission" date="2018-08" db="EMBL/GenBank/DDBJ databases">
        <title>Actinomadura spongicola sp. nov., isolated from marine sponge Leucetta chagosensis.</title>
        <authorList>
            <person name="Li L."/>
            <person name="Lin H.W."/>
        </authorList>
    </citation>
    <scope>NUCLEOTIDE SEQUENCE [LARGE SCALE GENOMIC DNA]</scope>
    <source>
        <strain evidence="1 2">LHW52907</strain>
    </source>
</reference>
<name>A0A372GFK3_9ACTN</name>
<dbReference type="CDD" id="cd00198">
    <property type="entry name" value="vWFA"/>
    <property type="match status" value="1"/>
</dbReference>
<sequence length="253" mass="26380">MLVTATVTTVALTACGISSSPHGELAEYKRLHAACEAVRPPAVLVAMDATGSSNTAAITGERLTAVRQLITRTAVCGGRVKVVAFSSSNVATVTLLDKVLRPYGATVNARLKRLPALVDQAAVTIRTGYASAMKSLPGGGSDITGQLQHAAEWQRQLGGRWRLHLYLFTDGFHTVGRKLGQAPLSKAAATELATKTPVPKLPSASVTVAGLGRVAGRPPVSAVVEGLVAYYEALCRRTEAAKCTSVTAYAVEV</sequence>
<organism evidence="1 2">
    <name type="scientific">Actinomadura spongiicola</name>
    <dbReference type="NCBI Taxonomy" id="2303421"/>
    <lineage>
        <taxon>Bacteria</taxon>
        <taxon>Bacillati</taxon>
        <taxon>Actinomycetota</taxon>
        <taxon>Actinomycetes</taxon>
        <taxon>Streptosporangiales</taxon>
        <taxon>Thermomonosporaceae</taxon>
        <taxon>Actinomadura</taxon>
    </lineage>
</organism>